<dbReference type="PANTHER" id="PTHR18874">
    <property type="entry name" value="CMF/LEK/CENP CELL DIVISION-RELATED"/>
    <property type="match status" value="1"/>
</dbReference>
<sequence>MSWAVEEWNKGFSPRVPQKICNLGSQVEKLKKECQQRQHWLESLEAALQKQKQKAEKEKNEAATLKRENQSLMELWDRLEKAEEKISHDLQVKESQVSIQSGQLNSTKEDTERLEQEVKR</sequence>
<accession>A0A7L4DRG5</accession>
<feature type="non-terminal residue" evidence="4">
    <location>
        <position position="1"/>
    </location>
</feature>
<evidence type="ECO:0000256" key="1">
    <source>
        <dbReference type="SAM" id="Coils"/>
    </source>
</evidence>
<evidence type="ECO:0000313" key="5">
    <source>
        <dbReference type="Proteomes" id="UP000541249"/>
    </source>
</evidence>
<dbReference type="GO" id="GO:0070840">
    <property type="term" value="F:dynein complex binding"/>
    <property type="evidence" value="ECO:0007669"/>
    <property type="project" value="TreeGrafter"/>
</dbReference>
<dbReference type="GO" id="GO:0005634">
    <property type="term" value="C:nucleus"/>
    <property type="evidence" value="ECO:0007669"/>
    <property type="project" value="TreeGrafter"/>
</dbReference>
<dbReference type="GO" id="GO:0008017">
    <property type="term" value="F:microtubule binding"/>
    <property type="evidence" value="ECO:0007669"/>
    <property type="project" value="InterPro"/>
</dbReference>
<dbReference type="GO" id="GO:0010389">
    <property type="term" value="P:regulation of G2/M transition of mitotic cell cycle"/>
    <property type="evidence" value="ECO:0007669"/>
    <property type="project" value="TreeGrafter"/>
</dbReference>
<dbReference type="GO" id="GO:0051310">
    <property type="term" value="P:metaphase chromosome alignment"/>
    <property type="evidence" value="ECO:0007669"/>
    <property type="project" value="TreeGrafter"/>
</dbReference>
<feature type="compositionally biased region" description="Basic and acidic residues" evidence="2">
    <location>
        <begin position="107"/>
        <end position="120"/>
    </location>
</feature>
<organism evidence="4 5">
    <name type="scientific">Eurystomus gularis</name>
    <dbReference type="NCBI Taxonomy" id="325343"/>
    <lineage>
        <taxon>Eukaryota</taxon>
        <taxon>Metazoa</taxon>
        <taxon>Chordata</taxon>
        <taxon>Craniata</taxon>
        <taxon>Vertebrata</taxon>
        <taxon>Euteleostomi</taxon>
        <taxon>Archelosauria</taxon>
        <taxon>Archosauria</taxon>
        <taxon>Dinosauria</taxon>
        <taxon>Saurischia</taxon>
        <taxon>Theropoda</taxon>
        <taxon>Coelurosauria</taxon>
        <taxon>Aves</taxon>
        <taxon>Neognathae</taxon>
        <taxon>Neoaves</taxon>
        <taxon>Telluraves</taxon>
        <taxon>Coraciimorphae</taxon>
        <taxon>Coraciiformes</taxon>
        <taxon>Coraciidae</taxon>
        <taxon>Eurystomus</taxon>
    </lineage>
</organism>
<keyword evidence="5" id="KW-1185">Reference proteome</keyword>
<protein>
    <submittedName>
        <fullName evidence="4">CENPF protein</fullName>
    </submittedName>
</protein>
<dbReference type="Proteomes" id="UP000541249">
    <property type="component" value="Unassembled WGS sequence"/>
</dbReference>
<feature type="coiled-coil region" evidence="1">
    <location>
        <begin position="41"/>
        <end position="85"/>
    </location>
</feature>
<dbReference type="OrthoDB" id="10255522at2759"/>
<dbReference type="PANTHER" id="PTHR18874:SF10">
    <property type="entry name" value="CENTROMERE PROTEIN F"/>
    <property type="match status" value="1"/>
</dbReference>
<keyword evidence="1" id="KW-0175">Coiled coil</keyword>
<evidence type="ECO:0000256" key="2">
    <source>
        <dbReference type="SAM" id="MobiDB-lite"/>
    </source>
</evidence>
<reference evidence="4 5" key="1">
    <citation type="submission" date="2019-09" db="EMBL/GenBank/DDBJ databases">
        <title>Bird 10,000 Genomes (B10K) Project - Family phase.</title>
        <authorList>
            <person name="Zhang G."/>
        </authorList>
    </citation>
    <scope>NUCLEOTIDE SEQUENCE [LARGE SCALE GENOMIC DNA]</scope>
    <source>
        <strain evidence="4">B10K-DU-002-51</strain>
        <tissue evidence="4">Muscle</tissue>
    </source>
</reference>
<dbReference type="Pfam" id="PF10481">
    <property type="entry name" value="CENP-F_N"/>
    <property type="match status" value="1"/>
</dbReference>
<feature type="domain" description="Centromere protein Cenp-F N-terminal" evidence="3">
    <location>
        <begin position="1"/>
        <end position="120"/>
    </location>
</feature>
<dbReference type="GO" id="GO:0000278">
    <property type="term" value="P:mitotic cell cycle"/>
    <property type="evidence" value="ECO:0007669"/>
    <property type="project" value="TreeGrafter"/>
</dbReference>
<dbReference type="InterPro" id="IPR043513">
    <property type="entry name" value="Cenp-F"/>
</dbReference>
<gene>
    <name evidence="4" type="primary">Cenpf_1</name>
    <name evidence="4" type="ORF">EURGUL_R06668</name>
</gene>
<evidence type="ECO:0000259" key="3">
    <source>
        <dbReference type="Pfam" id="PF10481"/>
    </source>
</evidence>
<feature type="non-terminal residue" evidence="4">
    <location>
        <position position="120"/>
    </location>
</feature>
<dbReference type="GO" id="GO:0000922">
    <property type="term" value="C:spindle pole"/>
    <property type="evidence" value="ECO:0007669"/>
    <property type="project" value="TreeGrafter"/>
</dbReference>
<name>A0A7L4DRG5_9AVES</name>
<dbReference type="InterPro" id="IPR018463">
    <property type="entry name" value="Centromere_CenpF_N"/>
</dbReference>
<feature type="region of interest" description="Disordered" evidence="2">
    <location>
        <begin position="97"/>
        <end position="120"/>
    </location>
</feature>
<evidence type="ECO:0000313" key="4">
    <source>
        <dbReference type="EMBL" id="NXW65060.1"/>
    </source>
</evidence>
<feature type="compositionally biased region" description="Polar residues" evidence="2">
    <location>
        <begin position="97"/>
        <end position="106"/>
    </location>
</feature>
<comment type="caution">
    <text evidence="4">The sequence shown here is derived from an EMBL/GenBank/DDBJ whole genome shotgun (WGS) entry which is preliminary data.</text>
</comment>
<dbReference type="GO" id="GO:0000775">
    <property type="term" value="C:chromosome, centromeric region"/>
    <property type="evidence" value="ECO:0007669"/>
    <property type="project" value="InterPro"/>
</dbReference>
<dbReference type="AlphaFoldDB" id="A0A7L4DRG5"/>
<proteinExistence type="predicted"/>
<dbReference type="EMBL" id="VZZY01022751">
    <property type="protein sequence ID" value="NXW65060.1"/>
    <property type="molecule type" value="Genomic_DNA"/>
</dbReference>